<gene>
    <name evidence="9" type="ORF">ACLA_029030</name>
</gene>
<name>A1CRA6_ASPCL</name>
<dbReference type="EMBL" id="DS027059">
    <property type="protein sequence ID" value="EAW08177.1"/>
    <property type="molecule type" value="Genomic_DNA"/>
</dbReference>
<feature type="compositionally biased region" description="Basic and acidic residues" evidence="6">
    <location>
        <begin position="1"/>
        <end position="18"/>
    </location>
</feature>
<accession>A1CRA6</accession>
<evidence type="ECO:0000259" key="8">
    <source>
        <dbReference type="Pfam" id="PF01794"/>
    </source>
</evidence>
<evidence type="ECO:0000256" key="4">
    <source>
        <dbReference type="ARBA" id="ARBA00023065"/>
    </source>
</evidence>
<reference evidence="9 10" key="1">
    <citation type="journal article" date="2008" name="PLoS Genet.">
        <title>Genomic islands in the pathogenic filamentous fungus Aspergillus fumigatus.</title>
        <authorList>
            <person name="Fedorova N.D."/>
            <person name="Khaldi N."/>
            <person name="Joardar V.S."/>
            <person name="Maiti R."/>
            <person name="Amedeo P."/>
            <person name="Anderson M.J."/>
            <person name="Crabtree J."/>
            <person name="Silva J.C."/>
            <person name="Badger J.H."/>
            <person name="Albarraq A."/>
            <person name="Angiuoli S."/>
            <person name="Bussey H."/>
            <person name="Bowyer P."/>
            <person name="Cotty P.J."/>
            <person name="Dyer P.S."/>
            <person name="Egan A."/>
            <person name="Galens K."/>
            <person name="Fraser-Liggett C.M."/>
            <person name="Haas B.J."/>
            <person name="Inman J.M."/>
            <person name="Kent R."/>
            <person name="Lemieux S."/>
            <person name="Malavazi I."/>
            <person name="Orvis J."/>
            <person name="Roemer T."/>
            <person name="Ronning C.M."/>
            <person name="Sundaram J.P."/>
            <person name="Sutton G."/>
            <person name="Turner G."/>
            <person name="Venter J.C."/>
            <person name="White O.R."/>
            <person name="Whitty B.R."/>
            <person name="Youngman P."/>
            <person name="Wolfe K.H."/>
            <person name="Goldman G.H."/>
            <person name="Wortman J.R."/>
            <person name="Jiang B."/>
            <person name="Denning D.W."/>
            <person name="Nierman W.C."/>
        </authorList>
    </citation>
    <scope>NUCLEOTIDE SEQUENCE [LARGE SCALE GENOMIC DNA]</scope>
    <source>
        <strain evidence="10">ATCC 1007 / CBS 513.65 / DSM 816 / NCTC 3887 / NRRL 1</strain>
    </source>
</reference>
<evidence type="ECO:0000313" key="10">
    <source>
        <dbReference type="Proteomes" id="UP000006701"/>
    </source>
</evidence>
<proteinExistence type="predicted"/>
<dbReference type="GO" id="GO:0016491">
    <property type="term" value="F:oxidoreductase activity"/>
    <property type="evidence" value="ECO:0007669"/>
    <property type="project" value="UniProtKB-ARBA"/>
</dbReference>
<dbReference type="AlphaFoldDB" id="A1CRA6"/>
<evidence type="ECO:0000256" key="2">
    <source>
        <dbReference type="ARBA" id="ARBA00022692"/>
    </source>
</evidence>
<comment type="subcellular location">
    <subcellularLocation>
        <location evidence="1">Membrane</location>
        <topology evidence="1">Multi-pass membrane protein</topology>
    </subcellularLocation>
</comment>
<sequence>MPRTDSELKKQKESRQRQDSNLCGRSQPVLLVDYLHLTKALGHVALSQLPFQVLVSPARYISTLRPSSPSVISVLTYTPQSTLTSFHRLFGRLVISPLLLAHAALYLSFFIQSTHPDFRSLLAKRIRDLDVQWGVFGILMAIIIVLFTRPTGSSPGLWVRKATSVQSKRRVFYLVHVSLVAVLCLAAYNHVVHAQLFVIETLGASMVNAACCWMLS</sequence>
<feature type="region of interest" description="Disordered" evidence="6">
    <location>
        <begin position="1"/>
        <end position="20"/>
    </location>
</feature>
<organism evidence="9 10">
    <name type="scientific">Aspergillus clavatus (strain ATCC 1007 / CBS 513.65 / DSM 816 / NCTC 3887 / NRRL 1 / QM 1276 / 107)</name>
    <dbReference type="NCBI Taxonomy" id="344612"/>
    <lineage>
        <taxon>Eukaryota</taxon>
        <taxon>Fungi</taxon>
        <taxon>Dikarya</taxon>
        <taxon>Ascomycota</taxon>
        <taxon>Pezizomycotina</taxon>
        <taxon>Eurotiomycetes</taxon>
        <taxon>Eurotiomycetidae</taxon>
        <taxon>Eurotiales</taxon>
        <taxon>Aspergillaceae</taxon>
        <taxon>Aspergillus</taxon>
        <taxon>Aspergillus subgen. Fumigati</taxon>
    </lineage>
</organism>
<feature type="transmembrane region" description="Helical" evidence="7">
    <location>
        <begin position="171"/>
        <end position="188"/>
    </location>
</feature>
<dbReference type="GeneID" id="4700806"/>
<evidence type="ECO:0000256" key="7">
    <source>
        <dbReference type="SAM" id="Phobius"/>
    </source>
</evidence>
<dbReference type="eggNOG" id="KOG0039">
    <property type="taxonomic scope" value="Eukaryota"/>
</dbReference>
<keyword evidence="5 7" id="KW-0472">Membrane</keyword>
<dbReference type="Proteomes" id="UP000006701">
    <property type="component" value="Unassembled WGS sequence"/>
</dbReference>
<protein>
    <submittedName>
        <fullName evidence="9">Rerric reductase like transmembrane component, putative</fullName>
    </submittedName>
</protein>
<dbReference type="OrthoDB" id="10006946at2759"/>
<dbReference type="Pfam" id="PF01794">
    <property type="entry name" value="Ferric_reduct"/>
    <property type="match status" value="1"/>
</dbReference>
<dbReference type="GO" id="GO:0006811">
    <property type="term" value="P:monoatomic ion transport"/>
    <property type="evidence" value="ECO:0007669"/>
    <property type="project" value="UniProtKB-KW"/>
</dbReference>
<feature type="transmembrane region" description="Helical" evidence="7">
    <location>
        <begin position="131"/>
        <end position="150"/>
    </location>
</feature>
<evidence type="ECO:0000256" key="5">
    <source>
        <dbReference type="ARBA" id="ARBA00023136"/>
    </source>
</evidence>
<dbReference type="KEGG" id="act:ACLA_029030"/>
<feature type="transmembrane region" description="Helical" evidence="7">
    <location>
        <begin position="89"/>
        <end position="111"/>
    </location>
</feature>
<keyword evidence="3 7" id="KW-1133">Transmembrane helix</keyword>
<keyword evidence="4" id="KW-0406">Ion transport</keyword>
<dbReference type="GO" id="GO:0016020">
    <property type="term" value="C:membrane"/>
    <property type="evidence" value="ECO:0007669"/>
    <property type="project" value="UniProtKB-SubCell"/>
</dbReference>
<feature type="domain" description="Ferric oxidoreductase" evidence="8">
    <location>
        <begin position="41"/>
        <end position="186"/>
    </location>
</feature>
<dbReference type="VEuPathDB" id="FungiDB:ACLA_029030"/>
<evidence type="ECO:0000256" key="6">
    <source>
        <dbReference type="SAM" id="MobiDB-lite"/>
    </source>
</evidence>
<evidence type="ECO:0000256" key="3">
    <source>
        <dbReference type="ARBA" id="ARBA00022989"/>
    </source>
</evidence>
<keyword evidence="2 7" id="KW-0812">Transmembrane</keyword>
<dbReference type="HOGENOM" id="CLU_111191_0_0_1"/>
<evidence type="ECO:0000313" key="9">
    <source>
        <dbReference type="EMBL" id="EAW08177.1"/>
    </source>
</evidence>
<dbReference type="InterPro" id="IPR013130">
    <property type="entry name" value="Fe3_Rdtase_TM_dom"/>
</dbReference>
<dbReference type="RefSeq" id="XP_001269603.1">
    <property type="nucleotide sequence ID" value="XM_001269602.1"/>
</dbReference>
<keyword evidence="4" id="KW-0813">Transport</keyword>
<keyword evidence="10" id="KW-1185">Reference proteome</keyword>
<evidence type="ECO:0000256" key="1">
    <source>
        <dbReference type="ARBA" id="ARBA00004141"/>
    </source>
</evidence>